<protein>
    <submittedName>
        <fullName evidence="1">Uncharacterized protein</fullName>
    </submittedName>
</protein>
<dbReference type="AlphaFoldDB" id="X1QDG7"/>
<name>X1QDG7_9ZZZZ</name>
<accession>X1QDG7</accession>
<gene>
    <name evidence="1" type="ORF">S06H3_39029</name>
</gene>
<comment type="caution">
    <text evidence="1">The sequence shown here is derived from an EMBL/GenBank/DDBJ whole genome shotgun (WGS) entry which is preliminary data.</text>
</comment>
<dbReference type="EMBL" id="BARV01023834">
    <property type="protein sequence ID" value="GAI41324.1"/>
    <property type="molecule type" value="Genomic_DNA"/>
</dbReference>
<evidence type="ECO:0000313" key="1">
    <source>
        <dbReference type="EMBL" id="GAI41324.1"/>
    </source>
</evidence>
<proteinExistence type="predicted"/>
<reference evidence="1" key="1">
    <citation type="journal article" date="2014" name="Front. Microbiol.">
        <title>High frequency of phylogenetically diverse reductive dehalogenase-homologous genes in deep subseafloor sedimentary metagenomes.</title>
        <authorList>
            <person name="Kawai M."/>
            <person name="Futagami T."/>
            <person name="Toyoda A."/>
            <person name="Takaki Y."/>
            <person name="Nishi S."/>
            <person name="Hori S."/>
            <person name="Arai W."/>
            <person name="Tsubouchi T."/>
            <person name="Morono Y."/>
            <person name="Uchiyama I."/>
            <person name="Ito T."/>
            <person name="Fujiyama A."/>
            <person name="Inagaki F."/>
            <person name="Takami H."/>
        </authorList>
    </citation>
    <scope>NUCLEOTIDE SEQUENCE</scope>
    <source>
        <strain evidence="1">Expedition CK06-06</strain>
    </source>
</reference>
<organism evidence="1">
    <name type="scientific">marine sediment metagenome</name>
    <dbReference type="NCBI Taxonomy" id="412755"/>
    <lineage>
        <taxon>unclassified sequences</taxon>
        <taxon>metagenomes</taxon>
        <taxon>ecological metagenomes</taxon>
    </lineage>
</organism>
<sequence length="66" mass="7601">MGTQQMYVDKCVLCDRELIENGTKIYISAKVIKTILTEYKGDGDFICRSMKKCGRPLDNNLLQLRQ</sequence>